<dbReference type="STRING" id="1392877.SAMN05216221_0159"/>
<dbReference type="AlphaFoldDB" id="A0A1H1LIE4"/>
<reference evidence="2" key="1">
    <citation type="submission" date="2016-10" db="EMBL/GenBank/DDBJ databases">
        <authorList>
            <person name="Varghese N."/>
            <person name="Submissions S."/>
        </authorList>
    </citation>
    <scope>NUCLEOTIDE SEQUENCE [LARGE SCALE GENOMIC DNA]</scope>
    <source>
        <strain evidence="2">KCTC 32247</strain>
    </source>
</reference>
<sequence length="155" mass="17530">MSLRPLPARAPAALLRETRTLKNLLGETQRLAHLQQLLESQLQPAARPHCRVATWRDGCLLLIVTDGQWATHLRYQQKRLLRQLRNFREFENLAKILFKVQPTAAERHATGRNPTLSSSAAHTLLSAASGIEDPRLRAALERLASHTAERDPKRP</sequence>
<evidence type="ECO:0000313" key="1">
    <source>
        <dbReference type="EMBL" id="SDR73785.1"/>
    </source>
</evidence>
<evidence type="ECO:0000313" key="2">
    <source>
        <dbReference type="Proteomes" id="UP000243359"/>
    </source>
</evidence>
<dbReference type="OrthoDB" id="7025214at2"/>
<gene>
    <name evidence="1" type="ORF">SAMN05216221_0159</name>
</gene>
<dbReference type="EMBL" id="LT629751">
    <property type="protein sequence ID" value="SDR73785.1"/>
    <property type="molecule type" value="Genomic_DNA"/>
</dbReference>
<evidence type="ECO:0008006" key="3">
    <source>
        <dbReference type="Google" id="ProtNLM"/>
    </source>
</evidence>
<dbReference type="RefSeq" id="WP_090347159.1">
    <property type="nucleotide sequence ID" value="NZ_LT629751.1"/>
</dbReference>
<protein>
    <recommendedName>
        <fullName evidence="3">DUF721 domain-containing protein</fullName>
    </recommendedName>
</protein>
<organism evidence="1 2">
    <name type="scientific">Pseudomonas oryzae</name>
    <dbReference type="NCBI Taxonomy" id="1392877"/>
    <lineage>
        <taxon>Bacteria</taxon>
        <taxon>Pseudomonadati</taxon>
        <taxon>Pseudomonadota</taxon>
        <taxon>Gammaproteobacteria</taxon>
        <taxon>Pseudomonadales</taxon>
        <taxon>Pseudomonadaceae</taxon>
        <taxon>Pseudomonas</taxon>
    </lineage>
</organism>
<keyword evidence="2" id="KW-1185">Reference proteome</keyword>
<dbReference type="Proteomes" id="UP000243359">
    <property type="component" value="Chromosome I"/>
</dbReference>
<dbReference type="Pfam" id="PF05258">
    <property type="entry name" value="DciA"/>
    <property type="match status" value="1"/>
</dbReference>
<proteinExistence type="predicted"/>
<accession>A0A1H1LIE4</accession>
<name>A0A1H1LIE4_9PSED</name>
<dbReference type="InterPro" id="IPR007922">
    <property type="entry name" value="DciA-like"/>
</dbReference>